<dbReference type="SUPFAM" id="SSF141868">
    <property type="entry name" value="EAL domain-like"/>
    <property type="match status" value="1"/>
</dbReference>
<sequence length="94" mass="10760">MLNRLISSHICKGKLEMFLQPQVNILTGKTIGIELLVRWVNHLGKSIEPHFFLPLIRNSKYKAKFSQWVLKLGLSIEGFNGRVACNLDASEMYD</sequence>
<protein>
    <recommendedName>
        <fullName evidence="1">EAL domain-containing protein</fullName>
    </recommendedName>
</protein>
<dbReference type="AlphaFoldDB" id="A0A126PZQ2"/>
<gene>
    <name evidence="2" type="ORF">AVL55_10370</name>
</gene>
<dbReference type="Pfam" id="PF00563">
    <property type="entry name" value="EAL"/>
    <property type="match status" value="1"/>
</dbReference>
<dbReference type="Gene3D" id="3.20.20.450">
    <property type="entry name" value="EAL domain"/>
    <property type="match status" value="1"/>
</dbReference>
<proteinExistence type="predicted"/>
<evidence type="ECO:0000313" key="3">
    <source>
        <dbReference type="Proteomes" id="UP000063991"/>
    </source>
</evidence>
<dbReference type="InterPro" id="IPR001633">
    <property type="entry name" value="EAL_dom"/>
</dbReference>
<reference evidence="2 3" key="1">
    <citation type="submission" date="2015-12" db="EMBL/GenBank/DDBJ databases">
        <authorList>
            <person name="Shamseldin A."/>
            <person name="Moawad H."/>
            <person name="Abd El-Rahim W.M."/>
            <person name="Sadowsky M.J."/>
        </authorList>
    </citation>
    <scope>NUCLEOTIDE SEQUENCE [LARGE SCALE GENOMIC DNA]</scope>
    <source>
        <strain evidence="2 3">D7</strain>
    </source>
</reference>
<evidence type="ECO:0000259" key="1">
    <source>
        <dbReference type="PROSITE" id="PS50883"/>
    </source>
</evidence>
<organism evidence="2 3">
    <name type="scientific">Alteromonas macleodii</name>
    <name type="common">Pseudoalteromonas macleodii</name>
    <dbReference type="NCBI Taxonomy" id="28108"/>
    <lineage>
        <taxon>Bacteria</taxon>
        <taxon>Pseudomonadati</taxon>
        <taxon>Pseudomonadota</taxon>
        <taxon>Gammaproteobacteria</taxon>
        <taxon>Alteromonadales</taxon>
        <taxon>Alteromonadaceae</taxon>
        <taxon>Alteromonas/Salinimonas group</taxon>
        <taxon>Alteromonas</taxon>
    </lineage>
</organism>
<dbReference type="PROSITE" id="PS50883">
    <property type="entry name" value="EAL"/>
    <property type="match status" value="1"/>
</dbReference>
<feature type="domain" description="EAL" evidence="1">
    <location>
        <begin position="1"/>
        <end position="94"/>
    </location>
</feature>
<accession>A0A126PZQ2</accession>
<dbReference type="Proteomes" id="UP000063991">
    <property type="component" value="Chromosome"/>
</dbReference>
<dbReference type="EMBL" id="CP014323">
    <property type="protein sequence ID" value="AMJ98536.1"/>
    <property type="molecule type" value="Genomic_DNA"/>
</dbReference>
<dbReference type="InterPro" id="IPR035919">
    <property type="entry name" value="EAL_sf"/>
</dbReference>
<name>A0A126PZQ2_ALTMA</name>
<evidence type="ECO:0000313" key="2">
    <source>
        <dbReference type="EMBL" id="AMJ98536.1"/>
    </source>
</evidence>